<dbReference type="PANTHER" id="PTHR22594:SF34">
    <property type="entry name" value="ASPARAGINE--TRNA LIGASE, MITOCHONDRIAL-RELATED"/>
    <property type="match status" value="1"/>
</dbReference>
<dbReference type="FunFam" id="3.30.930.10:FF:000016">
    <property type="entry name" value="Asparagine--tRNA ligase"/>
    <property type="match status" value="1"/>
</dbReference>
<evidence type="ECO:0000256" key="3">
    <source>
        <dbReference type="ARBA" id="ARBA00022741"/>
    </source>
</evidence>
<organism evidence="9 10">
    <name type="scientific">Microcystis aeruginosa Sj</name>
    <dbReference type="NCBI Taxonomy" id="1979544"/>
    <lineage>
        <taxon>Bacteria</taxon>
        <taxon>Bacillati</taxon>
        <taxon>Cyanobacteriota</taxon>
        <taxon>Cyanophyceae</taxon>
        <taxon>Oscillatoriophycideae</taxon>
        <taxon>Chroococcales</taxon>
        <taxon>Microcystaceae</taxon>
        <taxon>Microcystis</taxon>
    </lineage>
</organism>
<dbReference type="PANTHER" id="PTHR22594">
    <property type="entry name" value="ASPARTYL/LYSYL-TRNA SYNTHETASE"/>
    <property type="match status" value="1"/>
</dbReference>
<keyword evidence="7" id="KW-0963">Cytoplasm</keyword>
<evidence type="ECO:0000313" key="10">
    <source>
        <dbReference type="Proteomes" id="UP000248272"/>
    </source>
</evidence>
<dbReference type="GO" id="GO:0004816">
    <property type="term" value="F:asparagine-tRNA ligase activity"/>
    <property type="evidence" value="ECO:0007669"/>
    <property type="project" value="UniProtKB-UniRule"/>
</dbReference>
<comment type="subcellular location">
    <subcellularLocation>
        <location evidence="7">Cytoplasm</location>
    </subcellularLocation>
</comment>
<protein>
    <recommendedName>
        <fullName evidence="7">Asparagine--tRNA ligase</fullName>
        <ecNumber evidence="7">6.1.1.22</ecNumber>
    </recommendedName>
    <alternativeName>
        <fullName evidence="7">Asparaginyl-tRNA synthetase</fullName>
        <shortName evidence="7">AsnRS</shortName>
    </alternativeName>
</protein>
<dbReference type="Gene3D" id="3.30.930.10">
    <property type="entry name" value="Bira Bifunctional Protein, Domain 2"/>
    <property type="match status" value="1"/>
</dbReference>
<proteinExistence type="inferred from homology"/>
<evidence type="ECO:0000256" key="7">
    <source>
        <dbReference type="HAMAP-Rule" id="MF_00534"/>
    </source>
</evidence>
<keyword evidence="6 7" id="KW-0030">Aminoacyl-tRNA synthetase</keyword>
<dbReference type="HAMAP" id="MF_00534">
    <property type="entry name" value="Asn_tRNA_synth"/>
    <property type="match status" value="1"/>
</dbReference>
<dbReference type="InterPro" id="IPR006195">
    <property type="entry name" value="aa-tRNA-synth_II"/>
</dbReference>
<keyword evidence="2 7" id="KW-0436">Ligase</keyword>
<dbReference type="PRINTS" id="PR01042">
    <property type="entry name" value="TRNASYNTHASP"/>
</dbReference>
<dbReference type="Gene3D" id="2.40.50.140">
    <property type="entry name" value="Nucleic acid-binding proteins"/>
    <property type="match status" value="1"/>
</dbReference>
<dbReference type="InterPro" id="IPR004364">
    <property type="entry name" value="Aa-tRNA-synt_II"/>
</dbReference>
<feature type="domain" description="Aminoacyl-transfer RNA synthetases class-II family profile" evidence="8">
    <location>
        <begin position="142"/>
        <end position="444"/>
    </location>
</feature>
<keyword evidence="3 7" id="KW-0547">Nucleotide-binding</keyword>
<dbReference type="GO" id="GO:0005737">
    <property type="term" value="C:cytoplasm"/>
    <property type="evidence" value="ECO:0007669"/>
    <property type="project" value="UniProtKB-SubCell"/>
</dbReference>
<comment type="subunit">
    <text evidence="7">Homodimer.</text>
</comment>
<dbReference type="GO" id="GO:0003676">
    <property type="term" value="F:nucleic acid binding"/>
    <property type="evidence" value="ECO:0007669"/>
    <property type="project" value="InterPro"/>
</dbReference>
<dbReference type="InterPro" id="IPR004365">
    <property type="entry name" value="NA-bd_OB_tRNA"/>
</dbReference>
<dbReference type="GO" id="GO:0006421">
    <property type="term" value="P:asparaginyl-tRNA aminoacylation"/>
    <property type="evidence" value="ECO:0007669"/>
    <property type="project" value="UniProtKB-UniRule"/>
</dbReference>
<dbReference type="Pfam" id="PF00152">
    <property type="entry name" value="tRNA-synt_2"/>
    <property type="match status" value="1"/>
</dbReference>
<dbReference type="InterPro" id="IPR002312">
    <property type="entry name" value="Asp/Asn-tRNA-synth_IIb"/>
</dbReference>
<dbReference type="SUPFAM" id="SSF50249">
    <property type="entry name" value="Nucleic acid-binding proteins"/>
    <property type="match status" value="1"/>
</dbReference>
<dbReference type="Proteomes" id="UP000248272">
    <property type="component" value="Unassembled WGS sequence"/>
</dbReference>
<evidence type="ECO:0000256" key="6">
    <source>
        <dbReference type="ARBA" id="ARBA00023146"/>
    </source>
</evidence>
<dbReference type="Pfam" id="PF01336">
    <property type="entry name" value="tRNA_anti-codon"/>
    <property type="match status" value="1"/>
</dbReference>
<gene>
    <name evidence="7 9" type="primary">asnS</name>
    <name evidence="9" type="ORF">MSj_03092</name>
</gene>
<evidence type="ECO:0000259" key="8">
    <source>
        <dbReference type="PROSITE" id="PS50862"/>
    </source>
</evidence>
<evidence type="ECO:0000256" key="1">
    <source>
        <dbReference type="ARBA" id="ARBA00008226"/>
    </source>
</evidence>
<dbReference type="AlphaFoldDB" id="A0A2Z6UUL2"/>
<evidence type="ECO:0000313" key="9">
    <source>
        <dbReference type="EMBL" id="GBL11586.1"/>
    </source>
</evidence>
<evidence type="ECO:0000256" key="5">
    <source>
        <dbReference type="ARBA" id="ARBA00022917"/>
    </source>
</evidence>
<dbReference type="InterPro" id="IPR045864">
    <property type="entry name" value="aa-tRNA-synth_II/BPL/LPL"/>
</dbReference>
<dbReference type="PROSITE" id="PS50862">
    <property type="entry name" value="AA_TRNA_LIGASE_II"/>
    <property type="match status" value="1"/>
</dbReference>
<dbReference type="RefSeq" id="WP_110579835.1">
    <property type="nucleotide sequence ID" value="NZ_BDSG01000083.1"/>
</dbReference>
<evidence type="ECO:0000256" key="4">
    <source>
        <dbReference type="ARBA" id="ARBA00022840"/>
    </source>
</evidence>
<dbReference type="EMBL" id="BDSG01000083">
    <property type="protein sequence ID" value="GBL11586.1"/>
    <property type="molecule type" value="Genomic_DNA"/>
</dbReference>
<dbReference type="GO" id="GO:0005524">
    <property type="term" value="F:ATP binding"/>
    <property type="evidence" value="ECO:0007669"/>
    <property type="project" value="UniProtKB-UniRule"/>
</dbReference>
<comment type="caution">
    <text evidence="9">The sequence shown here is derived from an EMBL/GenBank/DDBJ whole genome shotgun (WGS) entry which is preliminary data.</text>
</comment>
<accession>A0A2Z6UUL2</accession>
<dbReference type="EC" id="6.1.1.22" evidence="7"/>
<dbReference type="NCBIfam" id="TIGR00457">
    <property type="entry name" value="asnS"/>
    <property type="match status" value="1"/>
</dbReference>
<dbReference type="SUPFAM" id="SSF55681">
    <property type="entry name" value="Class II aaRS and biotin synthetases"/>
    <property type="match status" value="1"/>
</dbReference>
<dbReference type="NCBIfam" id="NF003037">
    <property type="entry name" value="PRK03932.1"/>
    <property type="match status" value="1"/>
</dbReference>
<evidence type="ECO:0000256" key="2">
    <source>
        <dbReference type="ARBA" id="ARBA00022598"/>
    </source>
</evidence>
<keyword evidence="5 7" id="KW-0648">Protein biosynthesis</keyword>
<dbReference type="InterPro" id="IPR012340">
    <property type="entry name" value="NA-bd_OB-fold"/>
</dbReference>
<keyword evidence="4 7" id="KW-0067">ATP-binding</keyword>
<sequence>MTTRIKEIFQTGQPDQSVTVQGWVRTKRELKEFTFLEVNDGSSLANLQVILEPTLPDYENVLKTISTGAAIAVSGNLVPSPGKGQNIELKAAEITLYGDCPADYPLQKKRHSFEFLRTIAHLRARTNTLGAVMRVRNACATAIHTFFQEKGFIWVHTPIITANDCEGAGELFTVTSLDLKKPANFAEDFFGKRAYLTVSGQLQAEVMAMALSNVYTFGPTFRAENSNTSRHLAEFWMVEPEMAFCDLEGDQDLAEAFLKYIFKFVLENCPEDLQFFNERIDKTVLSTAENIVNSEFGRITYSEAIELLEKADCQFEFPVEWGVDLQSEHERYLAEELFKKPVIVTNYPKTIKAFYMRLDDNNKTVSAMDILAPKIGEIIGGSQREERLDVLIQRMQEQGMNPDDLWWYLDLRRYGSVPHAGFGLGFERLVQFMTGMTNIRDVIPFPRTPLSADF</sequence>
<name>A0A2Z6UUL2_MICAE</name>
<dbReference type="InterPro" id="IPR004522">
    <property type="entry name" value="Asn-tRNA-ligase"/>
</dbReference>
<dbReference type="CDD" id="cd00776">
    <property type="entry name" value="AsxRS_core"/>
    <property type="match status" value="1"/>
</dbReference>
<dbReference type="CDD" id="cd04318">
    <property type="entry name" value="EcAsnRS_like_N"/>
    <property type="match status" value="1"/>
</dbReference>
<reference evidence="9 10" key="1">
    <citation type="journal article" date="2018" name="Front. Microbiol.">
        <title>Adaptation of the Freshwater Bloom-Forming Cyanobacterium Microcystis aeruginosa to Brackish Water Is Driven by Recent Horizontal Transfer of Sucrose Genes.</title>
        <authorList>
            <person name="Tanabe Y."/>
            <person name="Hodoki Y."/>
            <person name="Sano T."/>
            <person name="Tada K."/>
            <person name="Watanabe M.M."/>
        </authorList>
    </citation>
    <scope>NUCLEOTIDE SEQUENCE [LARGE SCALE GENOMIC DNA]</scope>
    <source>
        <strain evidence="9 10">Sj</strain>
    </source>
</reference>
<comment type="catalytic activity">
    <reaction evidence="7">
        <text>tRNA(Asn) + L-asparagine + ATP = L-asparaginyl-tRNA(Asn) + AMP + diphosphate + H(+)</text>
        <dbReference type="Rhea" id="RHEA:11180"/>
        <dbReference type="Rhea" id="RHEA-COMP:9659"/>
        <dbReference type="Rhea" id="RHEA-COMP:9674"/>
        <dbReference type="ChEBI" id="CHEBI:15378"/>
        <dbReference type="ChEBI" id="CHEBI:30616"/>
        <dbReference type="ChEBI" id="CHEBI:33019"/>
        <dbReference type="ChEBI" id="CHEBI:58048"/>
        <dbReference type="ChEBI" id="CHEBI:78442"/>
        <dbReference type="ChEBI" id="CHEBI:78515"/>
        <dbReference type="ChEBI" id="CHEBI:456215"/>
        <dbReference type="EC" id="6.1.1.22"/>
    </reaction>
</comment>
<comment type="similarity">
    <text evidence="1 7">Belongs to the class-II aminoacyl-tRNA synthetase family.</text>
</comment>